<name>A0A7S2Y6A0_9STRA</name>
<sequence>MASESDKIGESLMLFRAHHALADGASMAAAFLDLGDEAPQIRALIQQEVDKRFGKATSTWWKKVYQQFLFALWMVTGSLSSAWYHFKLSCANLWWTVWGSNPWAVLEREYTLQQKAEGKEEIPDRSVSFATLCTVEQAKWVAQTLAGRRATLNDVMCTAVSRALAKQLQWHRQQREATHDCDSSKTKTLPQLKHFHMAVPVHLKGGIIMPNESVSNSIGAFCVSLPCENDQSGTERLKKVHKELSIVKRRPTAFLSHYAARISSQVLPASWVSYLFSRAGAGSSCVVTNVRGYDRAIHLQGSKIEAMYGFVPLAPGIPIGVVVGSYNGQVQLTLTAQPWAVPDADRFLSWVMEDYVDLVHAAAAKDSD</sequence>
<dbReference type="InterPro" id="IPR045034">
    <property type="entry name" value="O-acyltransferase_WSD1-like"/>
</dbReference>
<feature type="domain" description="O-acyltransferase WSD1 C-terminal" evidence="1">
    <location>
        <begin position="216"/>
        <end position="353"/>
    </location>
</feature>
<dbReference type="EMBL" id="HBHT01005721">
    <property type="protein sequence ID" value="CAD9947558.1"/>
    <property type="molecule type" value="Transcribed_RNA"/>
</dbReference>
<dbReference type="GO" id="GO:0005886">
    <property type="term" value="C:plasma membrane"/>
    <property type="evidence" value="ECO:0007669"/>
    <property type="project" value="TreeGrafter"/>
</dbReference>
<evidence type="ECO:0000313" key="2">
    <source>
        <dbReference type="EMBL" id="CAD9947558.1"/>
    </source>
</evidence>
<evidence type="ECO:0000259" key="1">
    <source>
        <dbReference type="Pfam" id="PF06974"/>
    </source>
</evidence>
<dbReference type="AlphaFoldDB" id="A0A7S2Y6A0"/>
<dbReference type="GO" id="GO:0019432">
    <property type="term" value="P:triglyceride biosynthetic process"/>
    <property type="evidence" value="ECO:0007669"/>
    <property type="project" value="TreeGrafter"/>
</dbReference>
<accession>A0A7S2Y6A0</accession>
<reference evidence="2" key="1">
    <citation type="submission" date="2021-01" db="EMBL/GenBank/DDBJ databases">
        <authorList>
            <person name="Corre E."/>
            <person name="Pelletier E."/>
            <person name="Niang G."/>
            <person name="Scheremetjew M."/>
            <person name="Finn R."/>
            <person name="Kale V."/>
            <person name="Holt S."/>
            <person name="Cochrane G."/>
            <person name="Meng A."/>
            <person name="Brown T."/>
            <person name="Cohen L."/>
        </authorList>
    </citation>
    <scope>NUCLEOTIDE SEQUENCE</scope>
    <source>
        <strain evidence="2">CCMP125</strain>
    </source>
</reference>
<dbReference type="Pfam" id="PF06974">
    <property type="entry name" value="WS_DGAT_C"/>
    <property type="match status" value="1"/>
</dbReference>
<dbReference type="InterPro" id="IPR009721">
    <property type="entry name" value="O-acyltransferase_WSD1_C"/>
</dbReference>
<protein>
    <recommendedName>
        <fullName evidence="1">O-acyltransferase WSD1 C-terminal domain-containing protein</fullName>
    </recommendedName>
</protein>
<dbReference type="PANTHER" id="PTHR31650:SF1">
    <property type="entry name" value="WAX ESTER SYNTHASE_DIACYLGLYCEROL ACYLTRANSFERASE 4-RELATED"/>
    <property type="match status" value="1"/>
</dbReference>
<dbReference type="PANTHER" id="PTHR31650">
    <property type="entry name" value="O-ACYLTRANSFERASE (WSD1-LIKE) FAMILY PROTEIN"/>
    <property type="match status" value="1"/>
</dbReference>
<dbReference type="GO" id="GO:0008374">
    <property type="term" value="F:O-acyltransferase activity"/>
    <property type="evidence" value="ECO:0007669"/>
    <property type="project" value="InterPro"/>
</dbReference>
<organism evidence="2">
    <name type="scientific">Entomoneis paludosa</name>
    <dbReference type="NCBI Taxonomy" id="265537"/>
    <lineage>
        <taxon>Eukaryota</taxon>
        <taxon>Sar</taxon>
        <taxon>Stramenopiles</taxon>
        <taxon>Ochrophyta</taxon>
        <taxon>Bacillariophyta</taxon>
        <taxon>Bacillariophyceae</taxon>
        <taxon>Bacillariophycidae</taxon>
        <taxon>Entomoneidaceae</taxon>
        <taxon>Entomoneis</taxon>
    </lineage>
</organism>
<proteinExistence type="predicted"/>
<gene>
    <name evidence="2" type="ORF">APAL1065_LOCUS3784</name>
</gene>